<reference evidence="1 2" key="1">
    <citation type="submission" date="2019-10" db="EMBL/GenBank/DDBJ databases">
        <title>Taxonomy of Antarctic Massilia spp.: description of Massilia rubra sp. nov., Massilia aquatica sp. nov., Massilia mucilaginosa sp. nov., Massilia frigida sp. nov. isolated from streams, lakes and regoliths.</title>
        <authorList>
            <person name="Holochova P."/>
            <person name="Sedlacek I."/>
            <person name="Kralova S."/>
            <person name="Maslanova I."/>
            <person name="Busse H.-J."/>
            <person name="Stankova E."/>
            <person name="Vrbovska V."/>
            <person name="Kovarovic V."/>
            <person name="Bartak M."/>
            <person name="Svec P."/>
            <person name="Pantucek R."/>
        </authorList>
    </citation>
    <scope>NUCLEOTIDE SEQUENCE [LARGE SCALE GENOMIC DNA]</scope>
    <source>
        <strain evidence="1 2">CCM 8695</strain>
    </source>
</reference>
<organism evidence="1 2">
    <name type="scientific">Massilia frigida</name>
    <dbReference type="NCBI Taxonomy" id="2609281"/>
    <lineage>
        <taxon>Bacteria</taxon>
        <taxon>Pseudomonadati</taxon>
        <taxon>Pseudomonadota</taxon>
        <taxon>Betaproteobacteria</taxon>
        <taxon>Burkholderiales</taxon>
        <taxon>Oxalobacteraceae</taxon>
        <taxon>Telluria group</taxon>
        <taxon>Massilia</taxon>
    </lineage>
</organism>
<comment type="caution">
    <text evidence="1">The sequence shown here is derived from an EMBL/GenBank/DDBJ whole genome shotgun (WGS) entry which is preliminary data.</text>
</comment>
<sequence>MAVVKFHRKRHRAIFVDTPTGMLSLDCMLNIRDGEDQTYLSILELEQLVHLRARANSTVKPHRSAAIAEQEALFELEAGIPFRQVQRRSGRAKKKNAMSLDEKSEIINYVRGPKKVQR</sequence>
<dbReference type="Proteomes" id="UP000621455">
    <property type="component" value="Unassembled WGS sequence"/>
</dbReference>
<protein>
    <submittedName>
        <fullName evidence="1">Uncharacterized protein</fullName>
    </submittedName>
</protein>
<accession>A0ABX0NHP2</accession>
<dbReference type="EMBL" id="WHJG01000037">
    <property type="protein sequence ID" value="NHZ82702.1"/>
    <property type="molecule type" value="Genomic_DNA"/>
</dbReference>
<gene>
    <name evidence="1" type="ORF">F2P44_25985</name>
</gene>
<keyword evidence="2" id="KW-1185">Reference proteome</keyword>
<name>A0ABX0NHP2_9BURK</name>
<evidence type="ECO:0000313" key="2">
    <source>
        <dbReference type="Proteomes" id="UP000621455"/>
    </source>
</evidence>
<evidence type="ECO:0000313" key="1">
    <source>
        <dbReference type="EMBL" id="NHZ82702.1"/>
    </source>
</evidence>
<proteinExistence type="predicted"/>